<dbReference type="Proteomes" id="UP000886520">
    <property type="component" value="Chromosome 7"/>
</dbReference>
<gene>
    <name evidence="1" type="ORF">GOP47_0007382</name>
</gene>
<organism evidence="1 2">
    <name type="scientific">Adiantum capillus-veneris</name>
    <name type="common">Maidenhair fern</name>
    <dbReference type="NCBI Taxonomy" id="13818"/>
    <lineage>
        <taxon>Eukaryota</taxon>
        <taxon>Viridiplantae</taxon>
        <taxon>Streptophyta</taxon>
        <taxon>Embryophyta</taxon>
        <taxon>Tracheophyta</taxon>
        <taxon>Polypodiopsida</taxon>
        <taxon>Polypodiidae</taxon>
        <taxon>Polypodiales</taxon>
        <taxon>Pteridineae</taxon>
        <taxon>Pteridaceae</taxon>
        <taxon>Vittarioideae</taxon>
        <taxon>Adiantum</taxon>
    </lineage>
</organism>
<keyword evidence="2" id="KW-1185">Reference proteome</keyword>
<evidence type="ECO:0000313" key="2">
    <source>
        <dbReference type="Proteomes" id="UP000886520"/>
    </source>
</evidence>
<accession>A0A9D4ZJ60</accession>
<dbReference type="EMBL" id="JABFUD020000007">
    <property type="protein sequence ID" value="KAI5077558.1"/>
    <property type="molecule type" value="Genomic_DNA"/>
</dbReference>
<protein>
    <submittedName>
        <fullName evidence="1">Uncharacterized protein</fullName>
    </submittedName>
</protein>
<dbReference type="AlphaFoldDB" id="A0A9D4ZJ60"/>
<evidence type="ECO:0000313" key="1">
    <source>
        <dbReference type="EMBL" id="KAI5077558.1"/>
    </source>
</evidence>
<sequence>MAAPPTLLLLAWGSSEMSEDIIGKVEALGAVQAPSIQQQGNLLQSSPLSPCWWLVGSCIHGSYLVWGYFTIGSVVVHVLDLLSVPSNWWSIQVGWQPSHVGGNHDMAKKLRYGINK</sequence>
<proteinExistence type="predicted"/>
<reference evidence="1" key="1">
    <citation type="submission" date="2021-01" db="EMBL/GenBank/DDBJ databases">
        <title>Adiantum capillus-veneris genome.</title>
        <authorList>
            <person name="Fang Y."/>
            <person name="Liao Q."/>
        </authorList>
    </citation>
    <scope>NUCLEOTIDE SEQUENCE</scope>
    <source>
        <strain evidence="1">H3</strain>
        <tissue evidence="1">Leaf</tissue>
    </source>
</reference>
<name>A0A9D4ZJ60_ADICA</name>
<comment type="caution">
    <text evidence="1">The sequence shown here is derived from an EMBL/GenBank/DDBJ whole genome shotgun (WGS) entry which is preliminary data.</text>
</comment>